<dbReference type="Gene3D" id="3.30.300.30">
    <property type="match status" value="1"/>
</dbReference>
<dbReference type="eggNOG" id="COG1766">
    <property type="taxonomic scope" value="Bacteria"/>
</dbReference>
<evidence type="ECO:0000256" key="6">
    <source>
        <dbReference type="ARBA" id="ARBA00022989"/>
    </source>
</evidence>
<dbReference type="InterPro" id="IPR006182">
    <property type="entry name" value="FliF_N_dom"/>
</dbReference>
<keyword evidence="15" id="KW-1185">Reference proteome</keyword>
<dbReference type="HOGENOM" id="CLU_028108_2_0_0"/>
<dbReference type="STRING" id="454171.CP488_02857"/>
<dbReference type="PANTHER" id="PTHR30046">
    <property type="entry name" value="FLAGELLAR M-RING PROTEIN"/>
    <property type="match status" value="1"/>
</dbReference>
<evidence type="ECO:0000256" key="1">
    <source>
        <dbReference type="ARBA" id="ARBA00004117"/>
    </source>
</evidence>
<dbReference type="Proteomes" id="UP000014227">
    <property type="component" value="Chromosome I"/>
</dbReference>
<dbReference type="GO" id="GO:0071973">
    <property type="term" value="P:bacterial-type flagellum-dependent cell motility"/>
    <property type="evidence" value="ECO:0007669"/>
    <property type="project" value="InterPro"/>
</dbReference>
<reference evidence="15" key="1">
    <citation type="submission" date="2013-03" db="EMBL/GenBank/DDBJ databases">
        <title>Genome sequence of Chthonomonas calidirosea, the first sequenced genome from the Armatimonadetes phylum (formally candidate division OP10).</title>
        <authorList>
            <person name="Lee K.C.Y."/>
            <person name="Morgan X.C."/>
            <person name="Dunfield P.F."/>
            <person name="Tamas I."/>
            <person name="Houghton K.M."/>
            <person name="Vyssotski M."/>
            <person name="Ryan J.L.J."/>
            <person name="Lagutin K."/>
            <person name="McDonald I.R."/>
            <person name="Stott M.B."/>
        </authorList>
    </citation>
    <scope>NUCLEOTIDE SEQUENCE [LARGE SCALE GENOMIC DNA]</scope>
    <source>
        <strain evidence="15">DSM 23976 / ICMP 18418 / T49</strain>
    </source>
</reference>
<keyword evidence="14" id="KW-0282">Flagellum</keyword>
<evidence type="ECO:0000256" key="10">
    <source>
        <dbReference type="SAM" id="MobiDB-lite"/>
    </source>
</evidence>
<dbReference type="PANTHER" id="PTHR30046:SF0">
    <property type="entry name" value="FLAGELLAR M-RING PROTEIN"/>
    <property type="match status" value="1"/>
</dbReference>
<dbReference type="PATRIC" id="fig|1303518.3.peg.1261"/>
<dbReference type="Pfam" id="PF01514">
    <property type="entry name" value="YscJ_FliF"/>
    <property type="match status" value="1"/>
</dbReference>
<keyword evidence="4" id="KW-1003">Cell membrane</keyword>
<organism evidence="14 15">
    <name type="scientific">Chthonomonas calidirosea (strain DSM 23976 / ICMP 18418 / T49)</name>
    <dbReference type="NCBI Taxonomy" id="1303518"/>
    <lineage>
        <taxon>Bacteria</taxon>
        <taxon>Bacillati</taxon>
        <taxon>Armatimonadota</taxon>
        <taxon>Chthonomonadia</taxon>
        <taxon>Chthonomonadales</taxon>
        <taxon>Chthonomonadaceae</taxon>
        <taxon>Chthonomonas</taxon>
    </lineage>
</organism>
<evidence type="ECO:0000313" key="15">
    <source>
        <dbReference type="Proteomes" id="UP000014227"/>
    </source>
</evidence>
<dbReference type="FunCoup" id="S0EXN1">
    <property type="interactions" value="69"/>
</dbReference>
<evidence type="ECO:0000313" key="14">
    <source>
        <dbReference type="EMBL" id="CCW35059.1"/>
    </source>
</evidence>
<keyword evidence="8 9" id="KW-0975">Bacterial flagellum</keyword>
<dbReference type="PRINTS" id="PR01009">
    <property type="entry name" value="FLGMRINGFLIF"/>
</dbReference>
<feature type="region of interest" description="Disordered" evidence="10">
    <location>
        <begin position="481"/>
        <end position="512"/>
    </location>
</feature>
<keyword evidence="14" id="KW-0969">Cilium</keyword>
<comment type="function">
    <text evidence="9">The M ring may be actively involved in energy transduction.</text>
</comment>
<dbReference type="Pfam" id="PF08345">
    <property type="entry name" value="YscJ_FliF_C"/>
    <property type="match status" value="1"/>
</dbReference>
<evidence type="ECO:0000256" key="4">
    <source>
        <dbReference type="ARBA" id="ARBA00022475"/>
    </source>
</evidence>
<accession>S0EXN1</accession>
<feature type="transmembrane region" description="Helical" evidence="11">
    <location>
        <begin position="17"/>
        <end position="37"/>
    </location>
</feature>
<feature type="domain" description="Flagellar M-ring N-terminal" evidence="12">
    <location>
        <begin position="38"/>
        <end position="215"/>
    </location>
</feature>
<gene>
    <name evidence="14" type="ORF">CCALI_01241</name>
</gene>
<comment type="subcellular location">
    <subcellularLocation>
        <location evidence="1 9">Bacterial flagellum basal body</location>
    </subcellularLocation>
    <subcellularLocation>
        <location evidence="2">Cell membrane</location>
        <topology evidence="2">Multi-pass membrane protein</topology>
    </subcellularLocation>
</comment>
<dbReference type="KEGG" id="ccz:CCALI_01241"/>
<evidence type="ECO:0000259" key="13">
    <source>
        <dbReference type="Pfam" id="PF08345"/>
    </source>
</evidence>
<evidence type="ECO:0000256" key="7">
    <source>
        <dbReference type="ARBA" id="ARBA00023136"/>
    </source>
</evidence>
<dbReference type="PIRSF" id="PIRSF004862">
    <property type="entry name" value="FliF"/>
    <property type="match status" value="1"/>
</dbReference>
<dbReference type="GO" id="GO:0005886">
    <property type="term" value="C:plasma membrane"/>
    <property type="evidence" value="ECO:0007669"/>
    <property type="project" value="UniProtKB-SubCell"/>
</dbReference>
<proteinExistence type="inferred from homology"/>
<dbReference type="AlphaFoldDB" id="S0EXN1"/>
<comment type="similarity">
    <text evidence="3 9">Belongs to the FliF family.</text>
</comment>
<dbReference type="InterPro" id="IPR000067">
    <property type="entry name" value="FlgMring_FliF"/>
</dbReference>
<evidence type="ECO:0000256" key="5">
    <source>
        <dbReference type="ARBA" id="ARBA00022692"/>
    </source>
</evidence>
<evidence type="ECO:0000259" key="12">
    <source>
        <dbReference type="Pfam" id="PF01514"/>
    </source>
</evidence>
<keyword evidence="5 11" id="KW-0812">Transmembrane</keyword>
<dbReference type="InterPro" id="IPR045851">
    <property type="entry name" value="AMP-bd_C_sf"/>
</dbReference>
<dbReference type="InParanoid" id="S0EXN1"/>
<keyword evidence="7 11" id="KW-0472">Membrane</keyword>
<feature type="transmembrane region" description="Helical" evidence="11">
    <location>
        <begin position="437"/>
        <end position="455"/>
    </location>
</feature>
<keyword evidence="14" id="KW-0966">Cell projection</keyword>
<dbReference type="GO" id="GO:0009431">
    <property type="term" value="C:bacterial-type flagellum basal body, MS ring"/>
    <property type="evidence" value="ECO:0007669"/>
    <property type="project" value="InterPro"/>
</dbReference>
<dbReference type="InterPro" id="IPR013556">
    <property type="entry name" value="Flag_M-ring_C"/>
</dbReference>
<dbReference type="RefSeq" id="WP_016482602.1">
    <property type="nucleotide sequence ID" value="NC_021487.1"/>
</dbReference>
<evidence type="ECO:0000256" key="9">
    <source>
        <dbReference type="PIRNR" id="PIRNR004862"/>
    </source>
</evidence>
<name>S0EXN1_CHTCT</name>
<dbReference type="InterPro" id="IPR043427">
    <property type="entry name" value="YscJ/FliF"/>
</dbReference>
<dbReference type="GO" id="GO:0003774">
    <property type="term" value="F:cytoskeletal motor activity"/>
    <property type="evidence" value="ECO:0007669"/>
    <property type="project" value="InterPro"/>
</dbReference>
<sequence length="554" mass="59455">MNRAREWWERLGRTNQIIFVAASLGTIIALIGFLSWASTPEFVPLFSNLSAQDANAITEKLQEAHVPYRLTQGGTAIEVPAQDHDEWQMKLLSQNLPAQSSSTLNGADDILNSSHMGEPQEIEDLRIRRSREDRIARTIMSMDDIASAVVHYAPADDSPLLVDHHDSSASVLLTLKPGHQLSDENVRAIVRLVQMAFTGLSDKNISVVDSNGDLLWDGLHMAGGQVDDLEKQAREQQMQERADLQAALDRALGPHRSIVLVHEELSNDQEKRHIVTTTPGAPVTKYDETEQLNGQGSTIPRAQVGAAGNIAAAQPNGPGVPNYMAATTGPNSNYSHETTTTTYQPTTSTVDTTVAPGQIRRLDVSVLLDSSKIPADQLQSTIATVTQMVQTAIGYDPNDPTHSRQVAVSAIPFDHSTEKAEEQAAAAAASAANMRHLLAVLIPFLIMGAAVWMLARALRRPSMAGEAQLALAGGGSLPAGALGSAAPSESRDGASESLPGQEGPIPLVPGSSTPKTFEVIEEAFDANLESILHLTRSKPEMVAMLVKSWLGDEN</sequence>
<dbReference type="NCBIfam" id="TIGR00206">
    <property type="entry name" value="fliF"/>
    <property type="match status" value="1"/>
</dbReference>
<evidence type="ECO:0000256" key="11">
    <source>
        <dbReference type="SAM" id="Phobius"/>
    </source>
</evidence>
<feature type="domain" description="Flagellar M-ring C-terminal" evidence="13">
    <location>
        <begin position="248"/>
        <end position="413"/>
    </location>
</feature>
<keyword evidence="6 11" id="KW-1133">Transmembrane helix</keyword>
<evidence type="ECO:0000256" key="2">
    <source>
        <dbReference type="ARBA" id="ARBA00004651"/>
    </source>
</evidence>
<protein>
    <recommendedName>
        <fullName evidence="9">Flagellar M-ring protein</fullName>
    </recommendedName>
</protein>
<dbReference type="EMBL" id="HF951689">
    <property type="protein sequence ID" value="CCW35059.1"/>
    <property type="molecule type" value="Genomic_DNA"/>
</dbReference>
<evidence type="ECO:0000256" key="8">
    <source>
        <dbReference type="ARBA" id="ARBA00023143"/>
    </source>
</evidence>
<evidence type="ECO:0000256" key="3">
    <source>
        <dbReference type="ARBA" id="ARBA00007971"/>
    </source>
</evidence>